<name>B4EFP9_BURCJ</name>
<dbReference type="KEGG" id="bcj:BCAM1044"/>
<dbReference type="BioCyc" id="BCEN216591:G1G1V-5039-MONOMER"/>
<evidence type="ECO:0000313" key="1">
    <source>
        <dbReference type="EMBL" id="CAR54898.1"/>
    </source>
</evidence>
<dbReference type="AlphaFoldDB" id="B4EFP9"/>
<organism evidence="1 2">
    <name type="scientific">Burkholderia cenocepacia (strain ATCC BAA-245 / DSM 16553 / LMG 16656 / NCTC 13227 / J2315 / CF5610)</name>
    <name type="common">Burkholderia cepacia (strain J2315)</name>
    <dbReference type="NCBI Taxonomy" id="216591"/>
    <lineage>
        <taxon>Bacteria</taxon>
        <taxon>Pseudomonadati</taxon>
        <taxon>Pseudomonadota</taxon>
        <taxon>Betaproteobacteria</taxon>
        <taxon>Burkholderiales</taxon>
        <taxon>Burkholderiaceae</taxon>
        <taxon>Burkholderia</taxon>
        <taxon>Burkholderia cepacia complex</taxon>
    </lineage>
</organism>
<dbReference type="Proteomes" id="UP000001035">
    <property type="component" value="Chromosome 2"/>
</dbReference>
<dbReference type="HOGENOM" id="CLU_2218067_0_0_4"/>
<proteinExistence type="predicted"/>
<reference evidence="1 2" key="1">
    <citation type="journal article" date="2009" name="J. Bacteriol.">
        <title>The genome of Burkholderia cenocepacia J2315, an epidemic pathogen of cystic fibrosis patients.</title>
        <authorList>
            <person name="Holden M.T."/>
            <person name="Seth-Smith H.M."/>
            <person name="Crossman L.C."/>
            <person name="Sebaihia M."/>
            <person name="Bentley S.D."/>
            <person name="Cerdeno-Tarraga A.M."/>
            <person name="Thomson N.R."/>
            <person name="Bason N."/>
            <person name="Quail M.A."/>
            <person name="Sharp S."/>
            <person name="Cherevach I."/>
            <person name="Churcher C."/>
            <person name="Goodhead I."/>
            <person name="Hauser H."/>
            <person name="Holroyd N."/>
            <person name="Mungall K."/>
            <person name="Scott P."/>
            <person name="Walker D."/>
            <person name="White B."/>
            <person name="Rose H."/>
            <person name="Iversen P."/>
            <person name="Mil-Homens D."/>
            <person name="Rocha E.P."/>
            <person name="Fialho A.M."/>
            <person name="Baldwin A."/>
            <person name="Dowson C."/>
            <person name="Barrell B.G."/>
            <person name="Govan J.R."/>
            <person name="Vandamme P."/>
            <person name="Hart C.A."/>
            <person name="Mahenthiralingam E."/>
            <person name="Parkhill J."/>
        </authorList>
    </citation>
    <scope>NUCLEOTIDE SEQUENCE [LARGE SCALE GENOMIC DNA]</scope>
    <source>
        <strain evidence="2">ATCC BAA-245 / DSM 16553 / LMG 16656 / NCTC 13227 / J2315 / CF5610</strain>
    </source>
</reference>
<dbReference type="EMBL" id="AM747721">
    <property type="protein sequence ID" value="CAR54898.1"/>
    <property type="molecule type" value="Genomic_DNA"/>
</dbReference>
<keyword evidence="2" id="KW-1185">Reference proteome</keyword>
<gene>
    <name evidence="1" type="ORF">BCAM1044</name>
</gene>
<protein>
    <submittedName>
        <fullName evidence="1">Hypothetical phage protein</fullName>
    </submittedName>
</protein>
<dbReference type="RefSeq" id="WP_006488853.1">
    <property type="nucleotide sequence ID" value="NC_011001.1"/>
</dbReference>
<evidence type="ECO:0000313" key="2">
    <source>
        <dbReference type="Proteomes" id="UP000001035"/>
    </source>
</evidence>
<accession>B4EFP9</accession>
<sequence>MKINVQNVGSGKYCEVTVDHNDTTIKIGWLDAEERRALADTLREAADELCPEAKRVDPFEVALDALHEYQSNWDTGLPAEYAQGERIAMECAVEAVRDALNEAREA</sequence>